<reference evidence="2 3" key="1">
    <citation type="journal article" date="2014" name="Agronomy (Basel)">
        <title>A Draft Genome Sequence for Ensete ventricosum, the Drought-Tolerant Tree Against Hunger.</title>
        <authorList>
            <person name="Harrison J."/>
            <person name="Moore K.A."/>
            <person name="Paszkiewicz K."/>
            <person name="Jones T."/>
            <person name="Grant M."/>
            <person name="Ambacheew D."/>
            <person name="Muzemil S."/>
            <person name="Studholme D.J."/>
        </authorList>
    </citation>
    <scope>NUCLEOTIDE SEQUENCE [LARGE SCALE GENOMIC DNA]</scope>
</reference>
<organism evidence="2 3">
    <name type="scientific">Ensete ventricosum</name>
    <name type="common">Abyssinian banana</name>
    <name type="synonym">Musa ensete</name>
    <dbReference type="NCBI Taxonomy" id="4639"/>
    <lineage>
        <taxon>Eukaryota</taxon>
        <taxon>Viridiplantae</taxon>
        <taxon>Streptophyta</taxon>
        <taxon>Embryophyta</taxon>
        <taxon>Tracheophyta</taxon>
        <taxon>Spermatophyta</taxon>
        <taxon>Magnoliopsida</taxon>
        <taxon>Liliopsida</taxon>
        <taxon>Zingiberales</taxon>
        <taxon>Musaceae</taxon>
        <taxon>Ensete</taxon>
    </lineage>
</organism>
<evidence type="ECO:0000313" key="2">
    <source>
        <dbReference type="EMBL" id="RRT54766.1"/>
    </source>
</evidence>
<evidence type="ECO:0000313" key="3">
    <source>
        <dbReference type="Proteomes" id="UP000287651"/>
    </source>
</evidence>
<accession>A0A426YSP2</accession>
<gene>
    <name evidence="2" type="ORF">B296_00018231</name>
</gene>
<feature type="region of interest" description="Disordered" evidence="1">
    <location>
        <begin position="1"/>
        <end position="44"/>
    </location>
</feature>
<dbReference type="Proteomes" id="UP000287651">
    <property type="component" value="Unassembled WGS sequence"/>
</dbReference>
<dbReference type="AlphaFoldDB" id="A0A426YSP2"/>
<protein>
    <submittedName>
        <fullName evidence="2">Uncharacterized protein</fullName>
    </submittedName>
</protein>
<comment type="caution">
    <text evidence="2">The sequence shown here is derived from an EMBL/GenBank/DDBJ whole genome shotgun (WGS) entry which is preliminary data.</text>
</comment>
<sequence>MANQYITTEALVAEKREDMKRPQAEPSRGPPPGLPRKRMERAEQTVPRLPNIQLNSTRTEIFLQIREKGLLKTPNSIKSRAEDRDRGRYCCFHRDYGHDTECYDLKNQIEDLIHRGHRDRYIRRPCEPSLCPKGPMEKQVDVIIGEPTTGGDSSSARKA</sequence>
<dbReference type="EMBL" id="AMZH03010431">
    <property type="protein sequence ID" value="RRT54766.1"/>
    <property type="molecule type" value="Genomic_DNA"/>
</dbReference>
<name>A0A426YSP2_ENSVE</name>
<feature type="compositionally biased region" description="Basic and acidic residues" evidence="1">
    <location>
        <begin position="12"/>
        <end position="23"/>
    </location>
</feature>
<proteinExistence type="predicted"/>
<evidence type="ECO:0000256" key="1">
    <source>
        <dbReference type="SAM" id="MobiDB-lite"/>
    </source>
</evidence>